<proteinExistence type="predicted"/>
<dbReference type="InterPro" id="IPR055438">
    <property type="entry name" value="AstE_AspA_cat"/>
</dbReference>
<dbReference type="PANTHER" id="PTHR37326:SF2">
    <property type="entry name" value="SUCCINYLGLUTAMATE DESUCCINYLASE_ASPARTOACYLASE FAMILY PROTEIN"/>
    <property type="match status" value="1"/>
</dbReference>
<feature type="domain" description="Succinylglutamate desuccinylase/Aspartoacylase catalytic" evidence="5">
    <location>
        <begin position="42"/>
        <end position="221"/>
    </location>
</feature>
<evidence type="ECO:0000259" key="5">
    <source>
        <dbReference type="Pfam" id="PF24827"/>
    </source>
</evidence>
<dbReference type="RefSeq" id="WP_159585250.1">
    <property type="nucleotide sequence ID" value="NZ_JBIPKE010000017.1"/>
</dbReference>
<dbReference type="InterPro" id="IPR043795">
    <property type="entry name" value="N-alpha-Ac-DABA-like"/>
</dbReference>
<dbReference type="Proteomes" id="UP001610063">
    <property type="component" value="Unassembled WGS sequence"/>
</dbReference>
<dbReference type="SUPFAM" id="SSF53187">
    <property type="entry name" value="Zn-dependent exopeptidases"/>
    <property type="match status" value="1"/>
</dbReference>
<evidence type="ECO:0000313" key="7">
    <source>
        <dbReference type="Proteomes" id="UP001610063"/>
    </source>
</evidence>
<dbReference type="InterPro" id="IPR053138">
    <property type="entry name" value="N-alpha-Ac-DABA_deacetylase"/>
</dbReference>
<evidence type="ECO:0000256" key="4">
    <source>
        <dbReference type="ARBA" id="ARBA00022833"/>
    </source>
</evidence>
<comment type="cofactor">
    <cofactor evidence="1">
        <name>Zn(2+)</name>
        <dbReference type="ChEBI" id="CHEBI:29105"/>
    </cofactor>
</comment>
<dbReference type="Gene3D" id="3.40.630.10">
    <property type="entry name" value="Zn peptidases"/>
    <property type="match status" value="1"/>
</dbReference>
<protein>
    <submittedName>
        <fullName evidence="6">Succinylglutamate desuccinylase/aspartoacylase family protein</fullName>
    </submittedName>
</protein>
<dbReference type="Pfam" id="PF24827">
    <property type="entry name" value="AstE_AspA_cat"/>
    <property type="match status" value="1"/>
</dbReference>
<keyword evidence="4" id="KW-0862">Zinc</keyword>
<comment type="caution">
    <text evidence="6">The sequence shown here is derived from an EMBL/GenBank/DDBJ whole genome shotgun (WGS) entry which is preliminary data.</text>
</comment>
<evidence type="ECO:0000256" key="1">
    <source>
        <dbReference type="ARBA" id="ARBA00001947"/>
    </source>
</evidence>
<dbReference type="PANTHER" id="PTHR37326">
    <property type="entry name" value="BLL3975 PROTEIN"/>
    <property type="match status" value="1"/>
</dbReference>
<keyword evidence="7" id="KW-1185">Reference proteome</keyword>
<name>A0ABW7NCY7_9BACT</name>
<evidence type="ECO:0000256" key="2">
    <source>
        <dbReference type="ARBA" id="ARBA00022723"/>
    </source>
</evidence>
<keyword evidence="2" id="KW-0479">Metal-binding</keyword>
<reference evidence="6 7" key="1">
    <citation type="journal article" date="2013" name="Int. J. Syst. Evol. Microbiol.">
        <title>Marinoscillum luteum sp. nov., isolated from marine sediment.</title>
        <authorList>
            <person name="Cha I.T."/>
            <person name="Park S.J."/>
            <person name="Kim S.J."/>
            <person name="Kim J.G."/>
            <person name="Jung M.Y."/>
            <person name="Shin K.S."/>
            <person name="Kwon K.K."/>
            <person name="Yang S.H."/>
            <person name="Seo Y.S."/>
            <person name="Rhee S.K."/>
        </authorList>
    </citation>
    <scope>NUCLEOTIDE SEQUENCE [LARGE SCALE GENOMIC DNA]</scope>
    <source>
        <strain evidence="6 7">KCTC 23939</strain>
    </source>
</reference>
<gene>
    <name evidence="6" type="ORF">ACHKAR_12855</name>
</gene>
<evidence type="ECO:0000256" key="3">
    <source>
        <dbReference type="ARBA" id="ARBA00022801"/>
    </source>
</evidence>
<accession>A0ABW7NCY7</accession>
<sequence>MRIAGVEIPVGKTKKIDVNIAKLPSGTLIDIPIIVYRAPKEGPTLMLLAGMHGDEINGVEIMRRIIREKLYKVDAGTVICIPIINIYGFINFSRDVPDGKDINRSFPGSKTGSLASQVAHFMMQEIIPHIDYGVDFHTGGARINNSPQVRVQTDDAQNLELAQAFGTRFILNSPYREKSLRKEAFKHGKRILVYEGGESLRLRKSAIDEGISGMQRVMKHLKMKDSAPKPERETILINKSTWVRAKSAGLHYSFVRNGSKIIPKEILGEVCDPYGTYQVKIKSPLEGYIIAVNNHPVINRGDALFHVGN</sequence>
<evidence type="ECO:0000313" key="6">
    <source>
        <dbReference type="EMBL" id="MFH6984334.1"/>
    </source>
</evidence>
<dbReference type="CDD" id="cd06251">
    <property type="entry name" value="M14_ASTE_ASPA-like"/>
    <property type="match status" value="1"/>
</dbReference>
<organism evidence="6 7">
    <name type="scientific">Marinoscillum luteum</name>
    <dbReference type="NCBI Taxonomy" id="861051"/>
    <lineage>
        <taxon>Bacteria</taxon>
        <taxon>Pseudomonadati</taxon>
        <taxon>Bacteroidota</taxon>
        <taxon>Cytophagia</taxon>
        <taxon>Cytophagales</taxon>
        <taxon>Reichenbachiellaceae</taxon>
        <taxon>Marinoscillum</taxon>
    </lineage>
</organism>
<dbReference type="EMBL" id="JBIPKE010000017">
    <property type="protein sequence ID" value="MFH6984334.1"/>
    <property type="molecule type" value="Genomic_DNA"/>
</dbReference>
<keyword evidence="3" id="KW-0378">Hydrolase</keyword>
<dbReference type="PIRSF" id="PIRSF039012">
    <property type="entry name" value="ASP"/>
    <property type="match status" value="1"/>
</dbReference>